<protein>
    <submittedName>
        <fullName evidence="2">Uncharacterized protein</fullName>
    </submittedName>
</protein>
<proteinExistence type="predicted"/>
<evidence type="ECO:0000256" key="1">
    <source>
        <dbReference type="SAM" id="MobiDB-lite"/>
    </source>
</evidence>
<dbReference type="EMBL" id="CP045891">
    <property type="protein sequence ID" value="QQP58245.1"/>
    <property type="molecule type" value="Genomic_DNA"/>
</dbReference>
<gene>
    <name evidence="2" type="ORF">FKW44_003497</name>
</gene>
<reference evidence="3" key="1">
    <citation type="submission" date="2021-01" db="EMBL/GenBank/DDBJ databases">
        <title>Caligus Genome Assembly.</title>
        <authorList>
            <person name="Gallardo-Escarate C."/>
        </authorList>
    </citation>
    <scope>NUCLEOTIDE SEQUENCE [LARGE SCALE GENOMIC DNA]</scope>
</reference>
<feature type="region of interest" description="Disordered" evidence="1">
    <location>
        <begin position="1"/>
        <end position="42"/>
    </location>
</feature>
<evidence type="ECO:0000313" key="2">
    <source>
        <dbReference type="EMBL" id="QQP58245.1"/>
    </source>
</evidence>
<accession>A0A7T8KLP6</accession>
<dbReference type="AlphaFoldDB" id="A0A7T8KLP6"/>
<evidence type="ECO:0000313" key="3">
    <source>
        <dbReference type="Proteomes" id="UP000595437"/>
    </source>
</evidence>
<organism evidence="2 3">
    <name type="scientific">Caligus rogercresseyi</name>
    <name type="common">Sea louse</name>
    <dbReference type="NCBI Taxonomy" id="217165"/>
    <lineage>
        <taxon>Eukaryota</taxon>
        <taxon>Metazoa</taxon>
        <taxon>Ecdysozoa</taxon>
        <taxon>Arthropoda</taxon>
        <taxon>Crustacea</taxon>
        <taxon>Multicrustacea</taxon>
        <taxon>Hexanauplia</taxon>
        <taxon>Copepoda</taxon>
        <taxon>Siphonostomatoida</taxon>
        <taxon>Caligidae</taxon>
        <taxon>Caligus</taxon>
    </lineage>
</organism>
<feature type="compositionally biased region" description="Polar residues" evidence="1">
    <location>
        <begin position="1"/>
        <end position="11"/>
    </location>
</feature>
<name>A0A7T8KLP6_CALRO</name>
<dbReference type="Proteomes" id="UP000595437">
    <property type="component" value="Chromosome 2"/>
</dbReference>
<keyword evidence="3" id="KW-1185">Reference proteome</keyword>
<sequence length="56" mass="5989">MVGTPLQQLVEWSSGGYPRPGAKHRPHSPLSSSPGDVQTGLFSRAKTPLSNSVCHF</sequence>